<dbReference type="AlphaFoldDB" id="A0A7Y9PJB9"/>
<organism evidence="3 4">
    <name type="scientific">Granulicella arctica</name>
    <dbReference type="NCBI Taxonomy" id="940613"/>
    <lineage>
        <taxon>Bacteria</taxon>
        <taxon>Pseudomonadati</taxon>
        <taxon>Acidobacteriota</taxon>
        <taxon>Terriglobia</taxon>
        <taxon>Terriglobales</taxon>
        <taxon>Acidobacteriaceae</taxon>
        <taxon>Granulicella</taxon>
    </lineage>
</organism>
<dbReference type="HAMAP" id="MF_00274">
    <property type="entry name" value="DNA_YbaB_EbfC"/>
    <property type="match status" value="1"/>
</dbReference>
<proteinExistence type="inferred from homology"/>
<dbReference type="SUPFAM" id="SSF82607">
    <property type="entry name" value="YbaB-like"/>
    <property type="match status" value="1"/>
</dbReference>
<evidence type="ECO:0000313" key="4">
    <source>
        <dbReference type="Proteomes" id="UP000589520"/>
    </source>
</evidence>
<dbReference type="Pfam" id="PF02575">
    <property type="entry name" value="YbaB_DNA_bd"/>
    <property type="match status" value="1"/>
</dbReference>
<dbReference type="InterPro" id="IPR036894">
    <property type="entry name" value="YbaB-like_sf"/>
</dbReference>
<protein>
    <recommendedName>
        <fullName evidence="2">Nucleoid-associated protein HDF17_002453</fullName>
    </recommendedName>
</protein>
<evidence type="ECO:0000313" key="3">
    <source>
        <dbReference type="EMBL" id="NYF80133.1"/>
    </source>
</evidence>
<sequence length="112" mass="11771">MNFSDLAKMKDMMSQAKKMQAEMEQKLAATTVEATSGGGVVTVRMNGKKEVLKLKIDPTVMGSNSSDLELLEDLIVAALNEAGRRADDAMKSSAQGLMGGLLGGLPDIPGLT</sequence>
<dbReference type="NCBIfam" id="TIGR00103">
    <property type="entry name" value="DNA_YbaB_EbfC"/>
    <property type="match status" value="1"/>
</dbReference>
<keyword evidence="4" id="KW-1185">Reference proteome</keyword>
<comment type="caution">
    <text evidence="3">The sequence shown here is derived from an EMBL/GenBank/DDBJ whole genome shotgun (WGS) entry which is preliminary data.</text>
</comment>
<comment type="similarity">
    <text evidence="2">Belongs to the YbaB/EbfC family.</text>
</comment>
<comment type="subunit">
    <text evidence="2">Homodimer.</text>
</comment>
<dbReference type="PANTHER" id="PTHR33449">
    <property type="entry name" value="NUCLEOID-ASSOCIATED PROTEIN YBAB"/>
    <property type="match status" value="1"/>
</dbReference>
<dbReference type="PIRSF" id="PIRSF004555">
    <property type="entry name" value="UCP004555"/>
    <property type="match status" value="1"/>
</dbReference>
<comment type="function">
    <text evidence="2">Binds to DNA and alters its conformation. May be involved in regulation of gene expression, nucleoid organization and DNA protection.</text>
</comment>
<keyword evidence="2" id="KW-0963">Cytoplasm</keyword>
<dbReference type="InterPro" id="IPR004401">
    <property type="entry name" value="YbaB/EbfC"/>
</dbReference>
<dbReference type="Proteomes" id="UP000589520">
    <property type="component" value="Unassembled WGS sequence"/>
</dbReference>
<dbReference type="GO" id="GO:0043590">
    <property type="term" value="C:bacterial nucleoid"/>
    <property type="evidence" value="ECO:0007669"/>
    <property type="project" value="UniProtKB-UniRule"/>
</dbReference>
<dbReference type="PANTHER" id="PTHR33449:SF1">
    <property type="entry name" value="NUCLEOID-ASSOCIATED PROTEIN YBAB"/>
    <property type="match status" value="1"/>
</dbReference>
<evidence type="ECO:0000256" key="2">
    <source>
        <dbReference type="HAMAP-Rule" id="MF_00274"/>
    </source>
</evidence>
<comment type="subcellular location">
    <subcellularLocation>
        <location evidence="2">Cytoplasm</location>
        <location evidence="2">Nucleoid</location>
    </subcellularLocation>
</comment>
<keyword evidence="1 2" id="KW-0238">DNA-binding</keyword>
<dbReference type="GO" id="GO:0005829">
    <property type="term" value="C:cytosol"/>
    <property type="evidence" value="ECO:0007669"/>
    <property type="project" value="TreeGrafter"/>
</dbReference>
<name>A0A7Y9PJB9_9BACT</name>
<dbReference type="Gene3D" id="3.30.1310.10">
    <property type="entry name" value="Nucleoid-associated protein YbaB-like domain"/>
    <property type="match status" value="1"/>
</dbReference>
<dbReference type="EMBL" id="JACCCW010000002">
    <property type="protein sequence ID" value="NYF80133.1"/>
    <property type="molecule type" value="Genomic_DNA"/>
</dbReference>
<evidence type="ECO:0000256" key="1">
    <source>
        <dbReference type="ARBA" id="ARBA00023125"/>
    </source>
</evidence>
<gene>
    <name evidence="3" type="ORF">HDF17_002453</name>
</gene>
<reference evidence="3 4" key="1">
    <citation type="submission" date="2020-07" db="EMBL/GenBank/DDBJ databases">
        <title>Genomic Encyclopedia of Type Strains, Phase IV (KMG-V): Genome sequencing to study the core and pangenomes of soil and plant-associated prokaryotes.</title>
        <authorList>
            <person name="Whitman W."/>
        </authorList>
    </citation>
    <scope>NUCLEOTIDE SEQUENCE [LARGE SCALE GENOMIC DNA]</scope>
    <source>
        <strain evidence="3 4">X4EP2</strain>
    </source>
</reference>
<accession>A0A7Y9PJB9</accession>
<dbReference type="RefSeq" id="WP_179491290.1">
    <property type="nucleotide sequence ID" value="NZ_JACCCW010000002.1"/>
</dbReference>
<dbReference type="GO" id="GO:0003677">
    <property type="term" value="F:DNA binding"/>
    <property type="evidence" value="ECO:0007669"/>
    <property type="project" value="UniProtKB-UniRule"/>
</dbReference>